<evidence type="ECO:0000256" key="1">
    <source>
        <dbReference type="ARBA" id="ARBA00023125"/>
    </source>
</evidence>
<dbReference type="Gene3D" id="1.10.357.10">
    <property type="entry name" value="Tetracycline Repressor, domain 2"/>
    <property type="match status" value="1"/>
</dbReference>
<evidence type="ECO:0000313" key="5">
    <source>
        <dbReference type="Proteomes" id="UP000183376"/>
    </source>
</evidence>
<dbReference type="Pfam" id="PF00440">
    <property type="entry name" value="TetR_N"/>
    <property type="match status" value="1"/>
</dbReference>
<dbReference type="Proteomes" id="UP000183376">
    <property type="component" value="Chromosome I"/>
</dbReference>
<keyword evidence="5" id="KW-1185">Reference proteome</keyword>
<evidence type="ECO:0000313" key="4">
    <source>
        <dbReference type="EMBL" id="SDN04191.1"/>
    </source>
</evidence>
<dbReference type="PROSITE" id="PS50977">
    <property type="entry name" value="HTH_TETR_2"/>
    <property type="match status" value="1"/>
</dbReference>
<dbReference type="STRING" id="211114.SAMN04489726_4606"/>
<sequence length="225" mass="24655">MPRQPDWLGHVTPERIAETALAILDSEGPGALSFRSLAERLGVSHATIYRRCSDLDGLLDLCVDHIAGYLPESVPGSDWARVTETRFTGLYILLTAHPGLMALRGARPWLGRQLLLRLVEPALRDNIAVGMSVQEAVLAYRRMYLLTLGCASFVDHRNPKAVIAGVRAAIANLDPKEFPVLTGNLDEILPIVGDDEIYYGALRQLIRSARPGTSGPADDSHRRRG</sequence>
<feature type="DNA-binding region" description="H-T-H motif" evidence="2">
    <location>
        <begin position="33"/>
        <end position="52"/>
    </location>
</feature>
<evidence type="ECO:0000256" key="2">
    <source>
        <dbReference type="PROSITE-ProRule" id="PRU00335"/>
    </source>
</evidence>
<dbReference type="RefSeq" id="WP_043814208.1">
    <property type="nucleotide sequence ID" value="NZ_JOEF01000045.1"/>
</dbReference>
<protein>
    <submittedName>
        <fullName evidence="4">Regulatory protein, tetR family</fullName>
    </submittedName>
</protein>
<dbReference type="EMBL" id="LT629701">
    <property type="protein sequence ID" value="SDN04191.1"/>
    <property type="molecule type" value="Genomic_DNA"/>
</dbReference>
<dbReference type="InterPro" id="IPR009057">
    <property type="entry name" value="Homeodomain-like_sf"/>
</dbReference>
<dbReference type="SUPFAM" id="SSF48498">
    <property type="entry name" value="Tetracyclin repressor-like, C-terminal domain"/>
    <property type="match status" value="1"/>
</dbReference>
<keyword evidence="1 2" id="KW-0238">DNA-binding</keyword>
<evidence type="ECO:0000259" key="3">
    <source>
        <dbReference type="PROSITE" id="PS50977"/>
    </source>
</evidence>
<reference evidence="4 5" key="1">
    <citation type="submission" date="2016-10" db="EMBL/GenBank/DDBJ databases">
        <authorList>
            <person name="de Groot N.N."/>
        </authorList>
    </citation>
    <scope>NUCLEOTIDE SEQUENCE [LARGE SCALE GENOMIC DNA]</scope>
    <source>
        <strain evidence="4 5">DSM 44149</strain>
    </source>
</reference>
<dbReference type="eggNOG" id="COG1309">
    <property type="taxonomic scope" value="Bacteria"/>
</dbReference>
<dbReference type="SUPFAM" id="SSF46689">
    <property type="entry name" value="Homeodomain-like"/>
    <property type="match status" value="1"/>
</dbReference>
<name>A0A1G9Y6M2_ALLAB</name>
<gene>
    <name evidence="4" type="ORF">SAMN04489726_4606</name>
</gene>
<dbReference type="OrthoDB" id="3173376at2"/>
<organism evidence="4 5">
    <name type="scientific">Allokutzneria albata</name>
    <name type="common">Kibdelosporangium albatum</name>
    <dbReference type="NCBI Taxonomy" id="211114"/>
    <lineage>
        <taxon>Bacteria</taxon>
        <taxon>Bacillati</taxon>
        <taxon>Actinomycetota</taxon>
        <taxon>Actinomycetes</taxon>
        <taxon>Pseudonocardiales</taxon>
        <taxon>Pseudonocardiaceae</taxon>
        <taxon>Allokutzneria</taxon>
    </lineage>
</organism>
<dbReference type="AlphaFoldDB" id="A0A1G9Y6M2"/>
<dbReference type="GO" id="GO:0003677">
    <property type="term" value="F:DNA binding"/>
    <property type="evidence" value="ECO:0007669"/>
    <property type="project" value="UniProtKB-UniRule"/>
</dbReference>
<dbReference type="InterPro" id="IPR036271">
    <property type="entry name" value="Tet_transcr_reg_TetR-rel_C_sf"/>
</dbReference>
<proteinExistence type="predicted"/>
<dbReference type="InterPro" id="IPR001647">
    <property type="entry name" value="HTH_TetR"/>
</dbReference>
<accession>A0A1G9Y6M2</accession>
<feature type="domain" description="HTH tetR-type" evidence="3">
    <location>
        <begin position="10"/>
        <end position="70"/>
    </location>
</feature>